<reference evidence="3" key="1">
    <citation type="journal article" date="2016" name="Genome Announc.">
        <title>Draft genome sequences of fungus Aspergillus calidoustus.</title>
        <authorList>
            <person name="Horn F."/>
            <person name="Linde J."/>
            <person name="Mattern D.J."/>
            <person name="Walther G."/>
            <person name="Guthke R."/>
            <person name="Scherlach K."/>
            <person name="Martin K."/>
            <person name="Brakhage A.A."/>
            <person name="Petzke L."/>
            <person name="Valiante V."/>
        </authorList>
    </citation>
    <scope>NUCLEOTIDE SEQUENCE [LARGE SCALE GENOMIC DNA]</scope>
    <source>
        <strain evidence="3">SF006504</strain>
    </source>
</reference>
<accession>A0A0U5GKM2</accession>
<proteinExistence type="predicted"/>
<name>A0A0U5GKM2_ASPCI</name>
<sequence length="335" mass="38193">MEEVYTSADPSIEPTNNGDEWQVSDLEASPSEAIDTHEDTDSIIDPSNSYNQRKADLQLLSELELFPDGYNFDGSEFENVQDVLQFAPGQFEAAPELFVPTLIPLLGEKTDTAKDFRGTQWRNAQFCLFRKNQPRDFLPVSWSVREDGVNLRARIQGGTAARTLVLEFTVFRDHKPVHQAYLEFDVALDIQSYNPHDNIKKNVRRGGNRNQRRGDEEDQVNPNSYAVLRFRTAGGVGRGLDYDVADLTADDQKVFSYGRLLSRNFRPTLPGQSEDLRTVVIRINANHVLYGNETSQGRRANANNDRFYRLVFQLDKDARPILWPYCTEQGNPQLQ</sequence>
<evidence type="ECO:0000256" key="1">
    <source>
        <dbReference type="SAM" id="MobiDB-lite"/>
    </source>
</evidence>
<dbReference type="Proteomes" id="UP000054771">
    <property type="component" value="Unassembled WGS sequence"/>
</dbReference>
<keyword evidence="3" id="KW-1185">Reference proteome</keyword>
<dbReference type="AlphaFoldDB" id="A0A0U5GKM2"/>
<organism evidence="2 3">
    <name type="scientific">Aspergillus calidoustus</name>
    <dbReference type="NCBI Taxonomy" id="454130"/>
    <lineage>
        <taxon>Eukaryota</taxon>
        <taxon>Fungi</taxon>
        <taxon>Dikarya</taxon>
        <taxon>Ascomycota</taxon>
        <taxon>Pezizomycotina</taxon>
        <taxon>Eurotiomycetes</taxon>
        <taxon>Eurotiomycetidae</taxon>
        <taxon>Eurotiales</taxon>
        <taxon>Aspergillaceae</taxon>
        <taxon>Aspergillus</taxon>
        <taxon>Aspergillus subgen. Nidulantes</taxon>
    </lineage>
</organism>
<feature type="region of interest" description="Disordered" evidence="1">
    <location>
        <begin position="198"/>
        <end position="221"/>
    </location>
</feature>
<feature type="compositionally biased region" description="Basic residues" evidence="1">
    <location>
        <begin position="201"/>
        <end position="211"/>
    </location>
</feature>
<evidence type="ECO:0000313" key="2">
    <source>
        <dbReference type="EMBL" id="CEN60041.1"/>
    </source>
</evidence>
<gene>
    <name evidence="2" type="ORF">ASPCAL02482</name>
</gene>
<evidence type="ECO:0000313" key="3">
    <source>
        <dbReference type="Proteomes" id="UP000054771"/>
    </source>
</evidence>
<protein>
    <submittedName>
        <fullName evidence="2">Uncharacterized protein</fullName>
    </submittedName>
</protein>
<dbReference type="EMBL" id="CDMC01000002">
    <property type="protein sequence ID" value="CEN60041.1"/>
    <property type="molecule type" value="Genomic_DNA"/>
</dbReference>
<feature type="region of interest" description="Disordered" evidence="1">
    <location>
        <begin position="1"/>
        <end position="49"/>
    </location>
</feature>